<name>A0A5D3JUY0_9BRAD</name>
<proteinExistence type="predicted"/>
<accession>A0A5D3JUY0</accession>
<reference evidence="1 2" key="1">
    <citation type="submission" date="2019-08" db="EMBL/GenBank/DDBJ databases">
        <title>Bradyrhizobium hipponensis sp. nov., a rhizobium isolated from a Lupinus angustifolius root nodule in Tunisia.</title>
        <authorList>
            <person name="Off K."/>
            <person name="Rejili M."/>
            <person name="Mars M."/>
            <person name="Brachmann A."/>
            <person name="Marin M."/>
        </authorList>
    </citation>
    <scope>NUCLEOTIDE SEQUENCE [LARGE SCALE GENOMIC DNA]</scope>
    <source>
        <strain evidence="1 2">CTAW71</strain>
    </source>
</reference>
<protein>
    <submittedName>
        <fullName evidence="1">Uncharacterized protein</fullName>
    </submittedName>
</protein>
<dbReference type="RefSeq" id="WP_148779116.1">
    <property type="nucleotide sequence ID" value="NZ_VSSS01000132.1"/>
</dbReference>
<evidence type="ECO:0000313" key="2">
    <source>
        <dbReference type="Proteomes" id="UP000324758"/>
    </source>
</evidence>
<keyword evidence="2" id="KW-1185">Reference proteome</keyword>
<dbReference type="EMBL" id="VSSS01000132">
    <property type="protein sequence ID" value="TYL81167.1"/>
    <property type="molecule type" value="Genomic_DNA"/>
</dbReference>
<evidence type="ECO:0000313" key="1">
    <source>
        <dbReference type="EMBL" id="TYL81167.1"/>
    </source>
</evidence>
<gene>
    <name evidence="1" type="ORF">FXB40_47455</name>
</gene>
<comment type="caution">
    <text evidence="1">The sequence shown here is derived from an EMBL/GenBank/DDBJ whole genome shotgun (WGS) entry which is preliminary data.</text>
</comment>
<sequence>MSEADFAKYLQQAETCLNEAQKATREVDKEAWLELAEDWMVMATKAQRTLAASRKRQDQD</sequence>
<dbReference type="AlphaFoldDB" id="A0A5D3JUY0"/>
<dbReference type="OrthoDB" id="8256165at2"/>
<dbReference type="Proteomes" id="UP000324758">
    <property type="component" value="Unassembled WGS sequence"/>
</dbReference>
<organism evidence="1 2">
    <name type="scientific">Bradyrhizobium rifense</name>
    <dbReference type="NCBI Taxonomy" id="515499"/>
    <lineage>
        <taxon>Bacteria</taxon>
        <taxon>Pseudomonadati</taxon>
        <taxon>Pseudomonadota</taxon>
        <taxon>Alphaproteobacteria</taxon>
        <taxon>Hyphomicrobiales</taxon>
        <taxon>Nitrobacteraceae</taxon>
        <taxon>Bradyrhizobium</taxon>
    </lineage>
</organism>